<keyword evidence="2" id="KW-1133">Transmembrane helix</keyword>
<gene>
    <name evidence="3" type="ORF">SAMN04487788_2319</name>
</gene>
<organism evidence="3 4">
    <name type="scientific">Microbacterium testaceum (strain StLB037)</name>
    <dbReference type="NCBI Taxonomy" id="979556"/>
    <lineage>
        <taxon>Bacteria</taxon>
        <taxon>Bacillati</taxon>
        <taxon>Actinomycetota</taxon>
        <taxon>Actinomycetes</taxon>
        <taxon>Micrococcales</taxon>
        <taxon>Microbacteriaceae</taxon>
        <taxon>Microbacterium</taxon>
    </lineage>
</organism>
<evidence type="ECO:0000256" key="2">
    <source>
        <dbReference type="SAM" id="Phobius"/>
    </source>
</evidence>
<keyword evidence="2" id="KW-0472">Membrane</keyword>
<feature type="region of interest" description="Disordered" evidence="1">
    <location>
        <begin position="184"/>
        <end position="204"/>
    </location>
</feature>
<feature type="transmembrane region" description="Helical" evidence="2">
    <location>
        <begin position="155"/>
        <end position="173"/>
    </location>
</feature>
<dbReference type="RefSeq" id="WP_074695770.1">
    <property type="nucleotide sequence ID" value="NZ_FNJN01000004.1"/>
</dbReference>
<protein>
    <submittedName>
        <fullName evidence="3">Uncharacterized protein</fullName>
    </submittedName>
</protein>
<dbReference type="AlphaFoldDB" id="A0A1H0Q9R7"/>
<feature type="transmembrane region" description="Helical" evidence="2">
    <location>
        <begin position="244"/>
        <end position="267"/>
    </location>
</feature>
<proteinExistence type="predicted"/>
<evidence type="ECO:0000313" key="4">
    <source>
        <dbReference type="Proteomes" id="UP000186456"/>
    </source>
</evidence>
<sequence length="351" mass="38741">MTDDLPPQDGSRDVAFEDPDWSPTRLYGLLSPEARALYEVVPGAQELFRPTAASQGALRRGLRQDDAFRNLLRAAMQGTAEPRGWQRSEWPDEEVARAAADPQLRAAAWAASKSHAQIDWKATWKRRQQKETTIQAVFAYSLMAIPTAFLINIPWLALIGLAGVLSVVGYLIWRRRIGNQPRREPRPVLREESAPPKDDDSPRPLFVVERAPSQHLIARGTGLVILAGAVILAVTAIVEGGPLAVVGVTMWLSTLGVLGAVIFVWALSVGRARIVGFDDHLVVRPGLRRSRVVPASEIASLASLSAGRLRGRDARGRTLFTTMSVYDDFPDLAAWLKVKTPQQWADLQQRR</sequence>
<evidence type="ECO:0000313" key="3">
    <source>
        <dbReference type="EMBL" id="SDP14064.1"/>
    </source>
</evidence>
<reference evidence="3 4" key="1">
    <citation type="submission" date="2016-10" db="EMBL/GenBank/DDBJ databases">
        <authorList>
            <person name="de Groot N.N."/>
        </authorList>
    </citation>
    <scope>NUCLEOTIDE SEQUENCE [LARGE SCALE GENOMIC DNA]</scope>
    <source>
        <strain evidence="3 4">StLB037</strain>
    </source>
</reference>
<dbReference type="Proteomes" id="UP000186456">
    <property type="component" value="Unassembled WGS sequence"/>
</dbReference>
<feature type="compositionally biased region" description="Basic and acidic residues" evidence="1">
    <location>
        <begin position="184"/>
        <end position="202"/>
    </location>
</feature>
<accession>A0A1H0Q9R7</accession>
<dbReference type="EMBL" id="FNJN01000004">
    <property type="protein sequence ID" value="SDP14064.1"/>
    <property type="molecule type" value="Genomic_DNA"/>
</dbReference>
<evidence type="ECO:0000256" key="1">
    <source>
        <dbReference type="SAM" id="MobiDB-lite"/>
    </source>
</evidence>
<feature type="transmembrane region" description="Helical" evidence="2">
    <location>
        <begin position="216"/>
        <end position="238"/>
    </location>
</feature>
<name>A0A1H0Q9R7_MICTS</name>
<keyword evidence="2" id="KW-0812">Transmembrane</keyword>